<feature type="transmembrane region" description="Helical" evidence="3">
    <location>
        <begin position="6"/>
        <end position="22"/>
    </location>
</feature>
<gene>
    <name evidence="4" type="ORF">UFOPK3837_00205</name>
</gene>
<dbReference type="Pfam" id="PF02646">
    <property type="entry name" value="RmuC"/>
    <property type="match status" value="1"/>
</dbReference>
<keyword evidence="1" id="KW-0175">Coiled coil</keyword>
<proteinExistence type="predicted"/>
<keyword evidence="3" id="KW-0472">Membrane</keyword>
<dbReference type="EMBL" id="CAFBNO010000004">
    <property type="protein sequence ID" value="CAB4947362.1"/>
    <property type="molecule type" value="Genomic_DNA"/>
</dbReference>
<dbReference type="PANTHER" id="PTHR30563:SF0">
    <property type="entry name" value="DNA RECOMBINATION PROTEIN RMUC"/>
    <property type="match status" value="1"/>
</dbReference>
<name>A0A6J7JZ77_9ZZZZ</name>
<evidence type="ECO:0000313" key="4">
    <source>
        <dbReference type="EMBL" id="CAB4947362.1"/>
    </source>
</evidence>
<keyword evidence="2" id="KW-0233">DNA recombination</keyword>
<organism evidence="4">
    <name type="scientific">freshwater metagenome</name>
    <dbReference type="NCBI Taxonomy" id="449393"/>
    <lineage>
        <taxon>unclassified sequences</taxon>
        <taxon>metagenomes</taxon>
        <taxon>ecological metagenomes</taxon>
    </lineage>
</organism>
<evidence type="ECO:0000256" key="2">
    <source>
        <dbReference type="ARBA" id="ARBA00023172"/>
    </source>
</evidence>
<reference evidence="4" key="1">
    <citation type="submission" date="2020-05" db="EMBL/GenBank/DDBJ databases">
        <authorList>
            <person name="Chiriac C."/>
            <person name="Salcher M."/>
            <person name="Ghai R."/>
            <person name="Kavagutti S V."/>
        </authorList>
    </citation>
    <scope>NUCLEOTIDE SEQUENCE</scope>
</reference>
<evidence type="ECO:0000256" key="3">
    <source>
        <dbReference type="SAM" id="Phobius"/>
    </source>
</evidence>
<dbReference type="GO" id="GO:0006310">
    <property type="term" value="P:DNA recombination"/>
    <property type="evidence" value="ECO:0007669"/>
    <property type="project" value="UniProtKB-KW"/>
</dbReference>
<dbReference type="AlphaFoldDB" id="A0A6J7JZ77"/>
<dbReference type="PANTHER" id="PTHR30563">
    <property type="entry name" value="DNA RECOMBINATION PROTEIN RMUC"/>
    <property type="match status" value="1"/>
</dbReference>
<sequence length="392" mass="43042">MDFFTYLIVGIIVGSVLGFFIGKSRVKTVASDDSAVRLLNEQLAEAKRERLERDERDRNESTLLQTLTPIKASLDQMRTKVDELETQRNTQYGSIKQQLEESIRTSASLGKQTETLAKAMSDNQMRGVWGETQLRRLIEEAGLINIADFIEQQGVEGGSKRPDVTILLPGNKQILIDSKVPFDAYMEASAISDLGSPEELARRDALLKKHSDAVKSHIKALGDKKYWESYADAAPFVIAFIPSESLLSAALQADPSLLDYSFKQGVAIASPVSLFSVLKTITFIWQQEANEKALANVIKLGKDLYARIAVVAKHASALGKSLDGAVGNYNKFASSLERNLLTTAREANAIDATQFGQTEIPQIGGLVENTTIFTKPELEASAIDAEIVEDEE</sequence>
<accession>A0A6J7JZ77</accession>
<keyword evidence="3" id="KW-1133">Transmembrane helix</keyword>
<evidence type="ECO:0000256" key="1">
    <source>
        <dbReference type="ARBA" id="ARBA00023054"/>
    </source>
</evidence>
<dbReference type="InterPro" id="IPR003798">
    <property type="entry name" value="DNA_recombination_RmuC"/>
</dbReference>
<keyword evidence="3" id="KW-0812">Transmembrane</keyword>
<protein>
    <submittedName>
        <fullName evidence="4">Unannotated protein</fullName>
    </submittedName>
</protein>